<dbReference type="Proteomes" id="UP000316213">
    <property type="component" value="Unassembled WGS sequence"/>
</dbReference>
<protein>
    <submittedName>
        <fullName evidence="2">Uncharacterized protein</fullName>
    </submittedName>
</protein>
<dbReference type="AlphaFoldDB" id="A0A5C6AUJ9"/>
<name>A0A5C6AUJ9_9BACT</name>
<proteinExistence type="predicted"/>
<comment type="caution">
    <text evidence="2">The sequence shown here is derived from an EMBL/GenBank/DDBJ whole genome shotgun (WGS) entry which is preliminary data.</text>
</comment>
<evidence type="ECO:0000313" key="2">
    <source>
        <dbReference type="EMBL" id="TWU03410.1"/>
    </source>
</evidence>
<evidence type="ECO:0000256" key="1">
    <source>
        <dbReference type="SAM" id="MobiDB-lite"/>
    </source>
</evidence>
<accession>A0A5C6AUJ9</accession>
<evidence type="ECO:0000313" key="3">
    <source>
        <dbReference type="Proteomes" id="UP000316213"/>
    </source>
</evidence>
<dbReference type="EMBL" id="SJPM01000001">
    <property type="protein sequence ID" value="TWU03410.1"/>
    <property type="molecule type" value="Genomic_DNA"/>
</dbReference>
<sequence length="157" mass="18018">MRKRVSRYSLSRKFPLPSISLFLRRITSQRPPPHVRIARKTSVLPRESFPYPVRPQGVGRSLTRCGRETKKSRNRAKSPRSHNPANAGLSARPEKRRTRPAVATPRNTAIYWAKTKKGRHEHHADLFFTSGSENRFMSQRSCGRATRVKAFLDSLRG</sequence>
<reference evidence="2 3" key="1">
    <citation type="submission" date="2019-02" db="EMBL/GenBank/DDBJ databases">
        <title>Deep-cultivation of Planctomycetes and their phenomic and genomic characterization uncovers novel biology.</title>
        <authorList>
            <person name="Wiegand S."/>
            <person name="Jogler M."/>
            <person name="Boedeker C."/>
            <person name="Pinto D."/>
            <person name="Vollmers J."/>
            <person name="Rivas-Marin E."/>
            <person name="Kohn T."/>
            <person name="Peeters S.H."/>
            <person name="Heuer A."/>
            <person name="Rast P."/>
            <person name="Oberbeckmann S."/>
            <person name="Bunk B."/>
            <person name="Jeske O."/>
            <person name="Meyerdierks A."/>
            <person name="Storesund J.E."/>
            <person name="Kallscheuer N."/>
            <person name="Luecker S."/>
            <person name="Lage O.M."/>
            <person name="Pohl T."/>
            <person name="Merkel B.J."/>
            <person name="Hornburger P."/>
            <person name="Mueller R.-W."/>
            <person name="Bruemmer F."/>
            <person name="Labrenz M."/>
            <person name="Spormann A.M."/>
            <person name="Op Den Camp H."/>
            <person name="Overmann J."/>
            <person name="Amann R."/>
            <person name="Jetten M.S.M."/>
            <person name="Mascher T."/>
            <person name="Medema M.H."/>
            <person name="Devos D.P."/>
            <person name="Kaster A.-K."/>
            <person name="Ovreas L."/>
            <person name="Rohde M."/>
            <person name="Galperin M.Y."/>
            <person name="Jogler C."/>
        </authorList>
    </citation>
    <scope>NUCLEOTIDE SEQUENCE [LARGE SCALE GENOMIC DNA]</scope>
    <source>
        <strain evidence="2 3">Pla100</strain>
    </source>
</reference>
<gene>
    <name evidence="2" type="ORF">Pla100_03310</name>
</gene>
<organism evidence="2 3">
    <name type="scientific">Neorhodopirellula pilleata</name>
    <dbReference type="NCBI Taxonomy" id="2714738"/>
    <lineage>
        <taxon>Bacteria</taxon>
        <taxon>Pseudomonadati</taxon>
        <taxon>Planctomycetota</taxon>
        <taxon>Planctomycetia</taxon>
        <taxon>Pirellulales</taxon>
        <taxon>Pirellulaceae</taxon>
        <taxon>Neorhodopirellula</taxon>
    </lineage>
</organism>
<feature type="region of interest" description="Disordered" evidence="1">
    <location>
        <begin position="48"/>
        <end position="103"/>
    </location>
</feature>
<keyword evidence="3" id="KW-1185">Reference proteome</keyword>